<organism evidence="2 3">
    <name type="scientific">Hymenobacter humi</name>
    <dbReference type="NCBI Taxonomy" id="1411620"/>
    <lineage>
        <taxon>Bacteria</taxon>
        <taxon>Pseudomonadati</taxon>
        <taxon>Bacteroidota</taxon>
        <taxon>Cytophagia</taxon>
        <taxon>Cytophagales</taxon>
        <taxon>Hymenobacteraceae</taxon>
        <taxon>Hymenobacter</taxon>
    </lineage>
</organism>
<dbReference type="RefSeq" id="WP_380199647.1">
    <property type="nucleotide sequence ID" value="NZ_JBHTEK010000001.1"/>
</dbReference>
<sequence>MHTIEPHYNWIDQYSASEDPRSPLFEAENSLEAYTNTIYGYYIHPQWDSLGSDTLFFKILFADYEDGIAILEFIGEWNDAIENDIMELKRNIVDVLVHEGIRKFILVGENVFNFHGSDDDYYEEWFEDVEEGWIAGVNFQEHVQREMRQYNVDNYVNFGGQARRLALAHIRAAPPLRSGRRPAQPPAGRAGNHPLKDIKKPHRKRWGFFVP</sequence>
<dbReference type="EMBL" id="JBHTEK010000001">
    <property type="protein sequence ID" value="MFC7666173.1"/>
    <property type="molecule type" value="Genomic_DNA"/>
</dbReference>
<name>A0ABW2TYA2_9BACT</name>
<evidence type="ECO:0000256" key="1">
    <source>
        <dbReference type="SAM" id="MobiDB-lite"/>
    </source>
</evidence>
<evidence type="ECO:0000313" key="2">
    <source>
        <dbReference type="EMBL" id="MFC7666173.1"/>
    </source>
</evidence>
<keyword evidence="3" id="KW-1185">Reference proteome</keyword>
<comment type="caution">
    <text evidence="2">The sequence shown here is derived from an EMBL/GenBank/DDBJ whole genome shotgun (WGS) entry which is preliminary data.</text>
</comment>
<feature type="region of interest" description="Disordered" evidence="1">
    <location>
        <begin position="176"/>
        <end position="198"/>
    </location>
</feature>
<proteinExistence type="predicted"/>
<accession>A0ABW2TYA2</accession>
<dbReference type="Proteomes" id="UP001596513">
    <property type="component" value="Unassembled WGS sequence"/>
</dbReference>
<evidence type="ECO:0000313" key="3">
    <source>
        <dbReference type="Proteomes" id="UP001596513"/>
    </source>
</evidence>
<protein>
    <submittedName>
        <fullName evidence="2">Uncharacterized protein</fullName>
    </submittedName>
</protein>
<gene>
    <name evidence="2" type="ORF">ACFQT0_01035</name>
</gene>
<reference evidence="3" key="1">
    <citation type="journal article" date="2019" name="Int. J. Syst. Evol. Microbiol.">
        <title>The Global Catalogue of Microorganisms (GCM) 10K type strain sequencing project: providing services to taxonomists for standard genome sequencing and annotation.</title>
        <authorList>
            <consortium name="The Broad Institute Genomics Platform"/>
            <consortium name="The Broad Institute Genome Sequencing Center for Infectious Disease"/>
            <person name="Wu L."/>
            <person name="Ma J."/>
        </authorList>
    </citation>
    <scope>NUCLEOTIDE SEQUENCE [LARGE SCALE GENOMIC DNA]</scope>
    <source>
        <strain evidence="3">JCM 19635</strain>
    </source>
</reference>